<dbReference type="GO" id="GO:0071949">
    <property type="term" value="F:FAD binding"/>
    <property type="evidence" value="ECO:0007669"/>
    <property type="project" value="InterPro"/>
</dbReference>
<evidence type="ECO:0000313" key="7">
    <source>
        <dbReference type="EMBL" id="KAF2653492.1"/>
    </source>
</evidence>
<dbReference type="InterPro" id="IPR012951">
    <property type="entry name" value="BBE"/>
</dbReference>
<dbReference type="PROSITE" id="PS51387">
    <property type="entry name" value="FAD_PCMH"/>
    <property type="match status" value="1"/>
</dbReference>
<dbReference type="InterPro" id="IPR006094">
    <property type="entry name" value="Oxid_FAD_bind_N"/>
</dbReference>
<dbReference type="EMBL" id="MU004380">
    <property type="protein sequence ID" value="KAF2653492.1"/>
    <property type="molecule type" value="Genomic_DNA"/>
</dbReference>
<keyword evidence="5" id="KW-0560">Oxidoreductase</keyword>
<evidence type="ECO:0000256" key="3">
    <source>
        <dbReference type="ARBA" id="ARBA00022630"/>
    </source>
</evidence>
<dbReference type="GO" id="GO:0016491">
    <property type="term" value="F:oxidoreductase activity"/>
    <property type="evidence" value="ECO:0007669"/>
    <property type="project" value="UniProtKB-KW"/>
</dbReference>
<evidence type="ECO:0000256" key="1">
    <source>
        <dbReference type="ARBA" id="ARBA00001974"/>
    </source>
</evidence>
<dbReference type="Proteomes" id="UP000799324">
    <property type="component" value="Unassembled WGS sequence"/>
</dbReference>
<organism evidence="7 8">
    <name type="scientific">Lophiostoma macrostomum CBS 122681</name>
    <dbReference type="NCBI Taxonomy" id="1314788"/>
    <lineage>
        <taxon>Eukaryota</taxon>
        <taxon>Fungi</taxon>
        <taxon>Dikarya</taxon>
        <taxon>Ascomycota</taxon>
        <taxon>Pezizomycotina</taxon>
        <taxon>Dothideomycetes</taxon>
        <taxon>Pleosporomycetidae</taxon>
        <taxon>Pleosporales</taxon>
        <taxon>Lophiostomataceae</taxon>
        <taxon>Lophiostoma</taxon>
    </lineage>
</organism>
<gene>
    <name evidence="7" type="ORF">K491DRAFT_602790</name>
</gene>
<keyword evidence="8" id="KW-1185">Reference proteome</keyword>
<dbReference type="PANTHER" id="PTHR42973">
    <property type="entry name" value="BINDING OXIDOREDUCTASE, PUTATIVE (AFU_ORTHOLOGUE AFUA_1G17690)-RELATED"/>
    <property type="match status" value="1"/>
</dbReference>
<dbReference type="Pfam" id="PF08031">
    <property type="entry name" value="BBE"/>
    <property type="match status" value="1"/>
</dbReference>
<dbReference type="InterPro" id="IPR036318">
    <property type="entry name" value="FAD-bd_PCMH-like_sf"/>
</dbReference>
<evidence type="ECO:0000256" key="5">
    <source>
        <dbReference type="ARBA" id="ARBA00023002"/>
    </source>
</evidence>
<keyword evidence="4" id="KW-0274">FAD</keyword>
<comment type="cofactor">
    <cofactor evidence="1">
        <name>FAD</name>
        <dbReference type="ChEBI" id="CHEBI:57692"/>
    </cofactor>
</comment>
<dbReference type="AlphaFoldDB" id="A0A6A6T1A1"/>
<accession>A0A6A6T1A1</accession>
<dbReference type="Gene3D" id="3.30.43.10">
    <property type="entry name" value="Uridine Diphospho-n-acetylenolpyruvylglucosamine Reductase, domain 2"/>
    <property type="match status" value="1"/>
</dbReference>
<dbReference type="SUPFAM" id="SSF56176">
    <property type="entry name" value="FAD-binding/transporter-associated domain-like"/>
    <property type="match status" value="1"/>
</dbReference>
<evidence type="ECO:0000256" key="2">
    <source>
        <dbReference type="ARBA" id="ARBA00005466"/>
    </source>
</evidence>
<reference evidence="7" key="1">
    <citation type="journal article" date="2020" name="Stud. Mycol.">
        <title>101 Dothideomycetes genomes: a test case for predicting lifestyles and emergence of pathogens.</title>
        <authorList>
            <person name="Haridas S."/>
            <person name="Albert R."/>
            <person name="Binder M."/>
            <person name="Bloem J."/>
            <person name="Labutti K."/>
            <person name="Salamov A."/>
            <person name="Andreopoulos B."/>
            <person name="Baker S."/>
            <person name="Barry K."/>
            <person name="Bills G."/>
            <person name="Bluhm B."/>
            <person name="Cannon C."/>
            <person name="Castanera R."/>
            <person name="Culley D."/>
            <person name="Daum C."/>
            <person name="Ezra D."/>
            <person name="Gonzalez J."/>
            <person name="Henrissat B."/>
            <person name="Kuo A."/>
            <person name="Liang C."/>
            <person name="Lipzen A."/>
            <person name="Lutzoni F."/>
            <person name="Magnuson J."/>
            <person name="Mondo S."/>
            <person name="Nolan M."/>
            <person name="Ohm R."/>
            <person name="Pangilinan J."/>
            <person name="Park H.-J."/>
            <person name="Ramirez L."/>
            <person name="Alfaro M."/>
            <person name="Sun H."/>
            <person name="Tritt A."/>
            <person name="Yoshinaga Y."/>
            <person name="Zwiers L.-H."/>
            <person name="Turgeon B."/>
            <person name="Goodwin S."/>
            <person name="Spatafora J."/>
            <person name="Crous P."/>
            <person name="Grigoriev I."/>
        </authorList>
    </citation>
    <scope>NUCLEOTIDE SEQUENCE</scope>
    <source>
        <strain evidence="7">CBS 122681</strain>
    </source>
</reference>
<dbReference type="PANTHER" id="PTHR42973:SF39">
    <property type="entry name" value="FAD-BINDING PCMH-TYPE DOMAIN-CONTAINING PROTEIN"/>
    <property type="match status" value="1"/>
</dbReference>
<dbReference type="InterPro" id="IPR050416">
    <property type="entry name" value="FAD-linked_Oxidoreductase"/>
</dbReference>
<keyword evidence="3" id="KW-0285">Flavoprotein</keyword>
<dbReference type="OrthoDB" id="415825at2759"/>
<evidence type="ECO:0000259" key="6">
    <source>
        <dbReference type="PROSITE" id="PS51387"/>
    </source>
</evidence>
<evidence type="ECO:0000313" key="8">
    <source>
        <dbReference type="Proteomes" id="UP000799324"/>
    </source>
</evidence>
<sequence>MDSVANDLKGLTSCEAVTTTLPERWSTYDAPQPGVIVNATTEDDVAATVKYCAEKNIPFLAQGGANGWAEFNLTSNGVLINLAALNQTTFNGNKTQATIGGGATVNSTIQAADKAGAFVLTGNCNCVGTLGATLGGGYGNLMGTYGFGVDQLISARVVTADGSLVTASESENSDLFWAIRGAGPNFGIVTSAVFKSYPSEDRTGFNMALVFTPDNITEVVKTVEKVRENLQPAQNVYLYLTNGGPPSNTPAIVVTGFLLHASEDEGKAAFQPLYDLGPVAITNVTLPYSQWNAAADSFCTRSQRKPGLNQGITKLVPEQWTEIWDLYAEFQKKPSAENSVVIVEMYNLEKARSIPADSTAFPHRDVNAQAFVIPWYGDAGLDDEALAFASKVRDIWRSNEKTVNARRYINFAHGDEGLDAIYGESVSKLKVIKQKWDPKNRFNQWFPIQ</sequence>
<dbReference type="Gene3D" id="3.40.462.20">
    <property type="match status" value="1"/>
</dbReference>
<dbReference type="Pfam" id="PF01565">
    <property type="entry name" value="FAD_binding_4"/>
    <property type="match status" value="1"/>
</dbReference>
<dbReference type="InterPro" id="IPR016167">
    <property type="entry name" value="FAD-bd_PCMH_sub1"/>
</dbReference>
<dbReference type="InterPro" id="IPR016169">
    <property type="entry name" value="FAD-bd_PCMH_sub2"/>
</dbReference>
<evidence type="ECO:0000256" key="4">
    <source>
        <dbReference type="ARBA" id="ARBA00022827"/>
    </source>
</evidence>
<dbReference type="Gene3D" id="3.30.465.10">
    <property type="match status" value="1"/>
</dbReference>
<proteinExistence type="inferred from homology"/>
<protein>
    <submittedName>
        <fullName evidence="7">FAD binding domain-containing protein</fullName>
    </submittedName>
</protein>
<comment type="similarity">
    <text evidence="2">Belongs to the oxygen-dependent FAD-linked oxidoreductase family.</text>
</comment>
<name>A0A6A6T1A1_9PLEO</name>
<feature type="domain" description="FAD-binding PCMH-type" evidence="6">
    <location>
        <begin position="28"/>
        <end position="199"/>
    </location>
</feature>
<dbReference type="InterPro" id="IPR016166">
    <property type="entry name" value="FAD-bd_PCMH"/>
</dbReference>